<dbReference type="CDD" id="cd03215">
    <property type="entry name" value="ABC_Carb_Monos_II"/>
    <property type="match status" value="1"/>
</dbReference>
<dbReference type="PANTHER" id="PTHR43790">
    <property type="entry name" value="CARBOHYDRATE TRANSPORT ATP-BINDING PROTEIN MG119-RELATED"/>
    <property type="match status" value="1"/>
</dbReference>
<dbReference type="SMART" id="SM00382">
    <property type="entry name" value="AAA"/>
    <property type="match status" value="1"/>
</dbReference>
<dbReference type="InterPro" id="IPR027417">
    <property type="entry name" value="P-loop_NTPase"/>
</dbReference>
<sequence length="508" mass="54720">MTVALQASGLSKRYGDVVALDDVSLDIHAGEIHCLFGENGAGKSTLSGCLYGYVQPDSGALAIDGRPMRLRSPAEALRLGIGMIHQHFKLVGRLSVIENILVGAGGRGLFLDTRAARRRLAALCADYGVALSPDAIVEELPVGLQQWVEIIKVLFLGVRVLILDEPTAVLTPQESDRLMAALERMRDAGMAIVLISHKLREVMRSDRVTVLRAGKLVASLKTAETSPEELSVLMVGRKVSPSYDHNRETPGEIVLDLSDVYVNGERGHRVLDGLSIHVRAHEIVGLAGVAGNGQRELFETIMRVRPLEAGRISIDGKDVTAGSTRDVIDLGVGHIPDDRYLQGLIGSFTIADNIVLGRHHDCAFRKGPFLDRKAISSFAADSMSEYRVAARDSGTRVDRLSGGNAQKVILARELQRSTSLLLANQPTRGLDIGVIDYVYRQLLAKKAEGFGILLASEELDDLMTLCDRIAVIHRGKIVGVVDPSGTTPQHLGLMMAGQAVSGGDAHAH</sequence>
<evidence type="ECO:0000256" key="3">
    <source>
        <dbReference type="ARBA" id="ARBA00022840"/>
    </source>
</evidence>
<dbReference type="Proteomes" id="UP000577697">
    <property type="component" value="Unassembled WGS sequence"/>
</dbReference>
<keyword evidence="6" id="KW-0762">Sugar transport</keyword>
<evidence type="ECO:0000313" key="7">
    <source>
        <dbReference type="Proteomes" id="UP000075755"/>
    </source>
</evidence>
<comment type="similarity">
    <text evidence="1">Belongs to the ABC transporter superfamily.</text>
</comment>
<gene>
    <name evidence="5" type="ORF">AA2016_4099</name>
    <name evidence="6" type="ORF">FHS67_001170</name>
</gene>
<dbReference type="GO" id="GO:0005524">
    <property type="term" value="F:ATP binding"/>
    <property type="evidence" value="ECO:0007669"/>
    <property type="project" value="UniProtKB-KW"/>
</dbReference>
<reference evidence="5 7" key="1">
    <citation type="submission" date="2016-03" db="EMBL/GenBank/DDBJ databases">
        <title>Complete genome of Aminobacter aminovorans KCTC 2477.</title>
        <authorList>
            <person name="Kim K.M."/>
        </authorList>
    </citation>
    <scope>NUCLEOTIDE SEQUENCE [LARGE SCALE GENOMIC DNA]</scope>
    <source>
        <strain evidence="5 7">KCTC 2477</strain>
    </source>
</reference>
<dbReference type="PROSITE" id="PS00211">
    <property type="entry name" value="ABC_TRANSPORTER_1"/>
    <property type="match status" value="1"/>
</dbReference>
<name>A0AAC8YRN2_AMIAI</name>
<dbReference type="Proteomes" id="UP000075755">
    <property type="component" value="Chromosome"/>
</dbReference>
<dbReference type="InterPro" id="IPR017871">
    <property type="entry name" value="ABC_transporter-like_CS"/>
</dbReference>
<dbReference type="InterPro" id="IPR003439">
    <property type="entry name" value="ABC_transporter-like_ATP-bd"/>
</dbReference>
<protein>
    <submittedName>
        <fullName evidence="5">ABC transporter ATP-binding protein</fullName>
    </submittedName>
    <submittedName>
        <fullName evidence="6">Simple sugar transport system ATP-binding protein</fullName>
    </submittedName>
</protein>
<dbReference type="AlphaFoldDB" id="A0AAC8YRN2"/>
<keyword evidence="6" id="KW-0813">Transport</keyword>
<dbReference type="Gene3D" id="3.40.50.300">
    <property type="entry name" value="P-loop containing nucleotide triphosphate hydrolases"/>
    <property type="match status" value="2"/>
</dbReference>
<dbReference type="CDD" id="cd03216">
    <property type="entry name" value="ABC_Carb_Monos_I"/>
    <property type="match status" value="1"/>
</dbReference>
<keyword evidence="3 5" id="KW-0067">ATP-binding</keyword>
<dbReference type="RefSeq" id="WP_067963094.1">
    <property type="nucleotide sequence ID" value="NZ_CP015005.1"/>
</dbReference>
<accession>A0AAC8YRN2</accession>
<reference evidence="6 8" key="2">
    <citation type="submission" date="2020-08" db="EMBL/GenBank/DDBJ databases">
        <title>Genomic Encyclopedia of Type Strains, Phase IV (KMG-IV): sequencing the most valuable type-strain genomes for metagenomic binning, comparative biology and taxonomic classification.</title>
        <authorList>
            <person name="Goeker M."/>
        </authorList>
    </citation>
    <scope>NUCLEOTIDE SEQUENCE [LARGE SCALE GENOMIC DNA]</scope>
    <source>
        <strain evidence="6 8">DSM 10368</strain>
    </source>
</reference>
<evidence type="ECO:0000259" key="4">
    <source>
        <dbReference type="PROSITE" id="PS50893"/>
    </source>
</evidence>
<keyword evidence="8" id="KW-1185">Reference proteome</keyword>
<dbReference type="PROSITE" id="PS50893">
    <property type="entry name" value="ABC_TRANSPORTER_2"/>
    <property type="match status" value="2"/>
</dbReference>
<dbReference type="Pfam" id="PF00005">
    <property type="entry name" value="ABC_tran"/>
    <property type="match status" value="2"/>
</dbReference>
<proteinExistence type="inferred from homology"/>
<dbReference type="EMBL" id="CP015005">
    <property type="protein sequence ID" value="AMS43016.1"/>
    <property type="molecule type" value="Genomic_DNA"/>
</dbReference>
<feature type="domain" description="ABC transporter" evidence="4">
    <location>
        <begin position="255"/>
        <end position="499"/>
    </location>
</feature>
<evidence type="ECO:0000256" key="2">
    <source>
        <dbReference type="ARBA" id="ARBA00022741"/>
    </source>
</evidence>
<keyword evidence="2" id="KW-0547">Nucleotide-binding</keyword>
<feature type="domain" description="ABC transporter" evidence="4">
    <location>
        <begin position="5"/>
        <end position="238"/>
    </location>
</feature>
<dbReference type="EMBL" id="JACICB010000003">
    <property type="protein sequence ID" value="MBB3704867.1"/>
    <property type="molecule type" value="Genomic_DNA"/>
</dbReference>
<dbReference type="SUPFAM" id="SSF52540">
    <property type="entry name" value="P-loop containing nucleoside triphosphate hydrolases"/>
    <property type="match status" value="2"/>
</dbReference>
<dbReference type="InterPro" id="IPR003593">
    <property type="entry name" value="AAA+_ATPase"/>
</dbReference>
<dbReference type="GO" id="GO:0016887">
    <property type="term" value="F:ATP hydrolysis activity"/>
    <property type="evidence" value="ECO:0007669"/>
    <property type="project" value="InterPro"/>
</dbReference>
<dbReference type="PANTHER" id="PTHR43790:SF4">
    <property type="entry name" value="GUANOSINE IMPORT ATP-BINDING PROTEIN NUPO"/>
    <property type="match status" value="1"/>
</dbReference>
<evidence type="ECO:0000313" key="5">
    <source>
        <dbReference type="EMBL" id="AMS43016.1"/>
    </source>
</evidence>
<evidence type="ECO:0000256" key="1">
    <source>
        <dbReference type="ARBA" id="ARBA00005417"/>
    </source>
</evidence>
<evidence type="ECO:0000313" key="8">
    <source>
        <dbReference type="Proteomes" id="UP000577697"/>
    </source>
</evidence>
<organism evidence="5 7">
    <name type="scientific">Aminobacter aminovorans</name>
    <name type="common">Chelatobacter heintzii</name>
    <dbReference type="NCBI Taxonomy" id="83263"/>
    <lineage>
        <taxon>Bacteria</taxon>
        <taxon>Pseudomonadati</taxon>
        <taxon>Pseudomonadota</taxon>
        <taxon>Alphaproteobacteria</taxon>
        <taxon>Hyphomicrobiales</taxon>
        <taxon>Phyllobacteriaceae</taxon>
        <taxon>Aminobacter</taxon>
    </lineage>
</organism>
<dbReference type="KEGG" id="aak:AA2016_4099"/>
<dbReference type="InterPro" id="IPR050107">
    <property type="entry name" value="ABC_carbohydrate_import_ATPase"/>
</dbReference>
<evidence type="ECO:0000313" key="6">
    <source>
        <dbReference type="EMBL" id="MBB3704867.1"/>
    </source>
</evidence>